<proteinExistence type="predicted"/>
<name>A0A0E2E281_TREDN</name>
<dbReference type="InterPro" id="IPR029063">
    <property type="entry name" value="SAM-dependent_MTases_sf"/>
</dbReference>
<comment type="caution">
    <text evidence="2">The sequence shown here is derived from an EMBL/GenBank/DDBJ whole genome shotgun (WGS) entry which is preliminary data.</text>
</comment>
<dbReference type="CDD" id="cd02440">
    <property type="entry name" value="AdoMet_MTases"/>
    <property type="match status" value="1"/>
</dbReference>
<gene>
    <name evidence="2" type="ORF">HMPREF9726_02508</name>
</gene>
<organism evidence="2">
    <name type="scientific">Treponema denticola H-22</name>
    <dbReference type="NCBI Taxonomy" id="999432"/>
    <lineage>
        <taxon>Bacteria</taxon>
        <taxon>Pseudomonadati</taxon>
        <taxon>Spirochaetota</taxon>
        <taxon>Spirochaetia</taxon>
        <taxon>Spirochaetales</taxon>
        <taxon>Treponemataceae</taxon>
        <taxon>Treponema</taxon>
    </lineage>
</organism>
<evidence type="ECO:0000259" key="1">
    <source>
        <dbReference type="Pfam" id="PF00891"/>
    </source>
</evidence>
<dbReference type="PATRIC" id="fig|999432.5.peg.2602"/>
<sequence>MLGIQNTTLKFYSKLDTLLDAQIFFSALELDIYTKLEGGKTVEVLSEVLGCNSTALQYFLNVLLGEGLLYKEGRVFFPAEESARFLSKKSSEYIGEVLLFRKKLSALVNIKELIDSNQEKNTEKFSQNKFFDFAEMAQINIQEILTFRKQTLLAAVNSSCKKGPKNVLDLGGGAGVMLGAIAKQYPCASYTLFERPVVAKIAYDYIKQISLKNTVKIIEGDFLKDDIRNDYDLIIASGIFPFAGNALESLAEKIYTATQKDGFLFVYDTSFAEKSRRLVFEKRWLLGNLKAGRPIKKDINLDAVLQKVGFSLIKKTADDLYPLFIYQKCKE</sequence>
<dbReference type="HOGENOM" id="CLU_841827_0_0_12"/>
<dbReference type="EMBL" id="AGDV01000021">
    <property type="protein sequence ID" value="EMB30823.1"/>
    <property type="molecule type" value="Genomic_DNA"/>
</dbReference>
<dbReference type="Gene3D" id="1.10.10.10">
    <property type="entry name" value="Winged helix-like DNA-binding domain superfamily/Winged helix DNA-binding domain"/>
    <property type="match status" value="1"/>
</dbReference>
<evidence type="ECO:0000313" key="2">
    <source>
        <dbReference type="EMBL" id="EMB30823.1"/>
    </source>
</evidence>
<dbReference type="GO" id="GO:0008171">
    <property type="term" value="F:O-methyltransferase activity"/>
    <property type="evidence" value="ECO:0007669"/>
    <property type="project" value="InterPro"/>
</dbReference>
<dbReference type="Proteomes" id="UP000011705">
    <property type="component" value="Chromosome"/>
</dbReference>
<dbReference type="SUPFAM" id="SSF53335">
    <property type="entry name" value="S-adenosyl-L-methionine-dependent methyltransferases"/>
    <property type="match status" value="1"/>
</dbReference>
<dbReference type="InterPro" id="IPR001077">
    <property type="entry name" value="COMT_C"/>
</dbReference>
<dbReference type="AlphaFoldDB" id="A0A0E2E281"/>
<reference evidence="2" key="1">
    <citation type="submission" date="2012-01" db="EMBL/GenBank/DDBJ databases">
        <title>The Genome Sequence of Treponema denticola H-22.</title>
        <authorList>
            <consortium name="The Broad Institute Genome Sequencing Platform"/>
            <person name="Earl A."/>
            <person name="Ward D."/>
            <person name="Feldgarden M."/>
            <person name="Gevers D."/>
            <person name="Blanton J.M."/>
            <person name="Fenno C.J."/>
            <person name="Baranova O.V."/>
            <person name="Mathney J."/>
            <person name="Dewhirst F.E."/>
            <person name="Izard J."/>
            <person name="Young S.K."/>
            <person name="Zeng Q."/>
            <person name="Gargeya S."/>
            <person name="Fitzgerald M."/>
            <person name="Haas B."/>
            <person name="Abouelleil A."/>
            <person name="Alvarado L."/>
            <person name="Arachchi H.M."/>
            <person name="Berlin A."/>
            <person name="Chapman S.B."/>
            <person name="Gearin G."/>
            <person name="Goldberg J."/>
            <person name="Griggs A."/>
            <person name="Gujja S."/>
            <person name="Hansen M."/>
            <person name="Heiman D."/>
            <person name="Howarth C."/>
            <person name="Larimer J."/>
            <person name="Lui A."/>
            <person name="MacDonald P.J.P."/>
            <person name="McCowen C."/>
            <person name="Montmayeur A."/>
            <person name="Murphy C."/>
            <person name="Neiman D."/>
            <person name="Pearson M."/>
            <person name="Priest M."/>
            <person name="Roberts A."/>
            <person name="Saif S."/>
            <person name="Shea T."/>
            <person name="Sisk P."/>
            <person name="Stolte C."/>
            <person name="Sykes S."/>
            <person name="Wortman J."/>
            <person name="Nusbaum C."/>
            <person name="Birren B."/>
        </authorList>
    </citation>
    <scope>NUCLEOTIDE SEQUENCE [LARGE SCALE GENOMIC DNA]</scope>
    <source>
        <strain evidence="2">H-22</strain>
    </source>
</reference>
<dbReference type="InterPro" id="IPR036388">
    <property type="entry name" value="WH-like_DNA-bd_sf"/>
</dbReference>
<dbReference type="Pfam" id="PF00891">
    <property type="entry name" value="Methyltransf_2"/>
    <property type="match status" value="1"/>
</dbReference>
<dbReference type="Gene3D" id="3.40.50.150">
    <property type="entry name" value="Vaccinia Virus protein VP39"/>
    <property type="match status" value="1"/>
</dbReference>
<accession>A0A0E2E281</accession>
<feature type="domain" description="O-methyltransferase C-terminal" evidence="1">
    <location>
        <begin position="143"/>
        <end position="276"/>
    </location>
</feature>
<protein>
    <recommendedName>
        <fullName evidence="1">O-methyltransferase C-terminal domain-containing protein</fullName>
    </recommendedName>
</protein>